<dbReference type="Proteomes" id="UP000035682">
    <property type="component" value="Unplaced"/>
</dbReference>
<keyword evidence="1" id="KW-0812">Transmembrane</keyword>
<reference evidence="2 3" key="1">
    <citation type="submission" date="2014-09" db="EMBL/GenBank/DDBJ databases">
        <authorList>
            <person name="Martin A.A."/>
        </authorList>
    </citation>
    <scope>NUCLEOTIDE SEQUENCE</scope>
    <source>
        <strain evidence="3">ED321</strain>
        <strain evidence="2">ED321 Heterogonic</strain>
    </source>
</reference>
<name>A0A090LJB3_STRRB</name>
<dbReference type="WBParaSite" id="SRAE_2000229600.1">
    <property type="protein sequence ID" value="SRAE_2000229600.1"/>
    <property type="gene ID" value="WBGene00262506"/>
</dbReference>
<keyword evidence="3" id="KW-1185">Reference proteome</keyword>
<organism evidence="2">
    <name type="scientific">Strongyloides ratti</name>
    <name type="common">Parasitic roundworm</name>
    <dbReference type="NCBI Taxonomy" id="34506"/>
    <lineage>
        <taxon>Eukaryota</taxon>
        <taxon>Metazoa</taxon>
        <taxon>Ecdysozoa</taxon>
        <taxon>Nematoda</taxon>
        <taxon>Chromadorea</taxon>
        <taxon>Rhabditida</taxon>
        <taxon>Tylenchina</taxon>
        <taxon>Panagrolaimomorpha</taxon>
        <taxon>Strongyloidoidea</taxon>
        <taxon>Strongyloididae</taxon>
        <taxon>Strongyloides</taxon>
    </lineage>
</organism>
<evidence type="ECO:0000313" key="3">
    <source>
        <dbReference type="Proteomes" id="UP000035682"/>
    </source>
</evidence>
<dbReference type="EMBL" id="LN609529">
    <property type="protein sequence ID" value="CEF67635.1"/>
    <property type="molecule type" value="Genomic_DNA"/>
</dbReference>
<sequence>MIGKLINLKQLIFFLTFNLIINCQFIYNPYGFGFTGYIERPPVVYSSGIPVTVPGHNGRTPFINNGAGFYIQSAALLNNNNNIVNPPTRIMSIPSLISPFSTFKSCKYGKIC</sequence>
<evidence type="ECO:0000256" key="1">
    <source>
        <dbReference type="SAM" id="Phobius"/>
    </source>
</evidence>
<dbReference type="AlphaFoldDB" id="A0A090LJB3"/>
<gene>
    <name evidence="2 4 5" type="ORF">SRAE_2000229600</name>
</gene>
<dbReference type="RefSeq" id="XP_024506835.1">
    <property type="nucleotide sequence ID" value="XM_024653349.1"/>
</dbReference>
<evidence type="ECO:0000313" key="2">
    <source>
        <dbReference type="EMBL" id="CEF67635.1"/>
    </source>
</evidence>
<reference evidence="4" key="2">
    <citation type="submission" date="2020-12" db="UniProtKB">
        <authorList>
            <consortium name="WormBaseParasite"/>
        </authorList>
    </citation>
    <scope>IDENTIFICATION</scope>
</reference>
<dbReference type="CTD" id="36380000"/>
<evidence type="ECO:0000313" key="5">
    <source>
        <dbReference type="WormBase" id="SRAE_2000229600"/>
    </source>
</evidence>
<keyword evidence="1" id="KW-1133">Transmembrane helix</keyword>
<protein>
    <submittedName>
        <fullName evidence="2 4">Uncharacterized protein</fullName>
    </submittedName>
</protein>
<dbReference type="GeneID" id="36380000"/>
<accession>A0A090LJB3</accession>
<keyword evidence="1" id="KW-0472">Membrane</keyword>
<proteinExistence type="predicted"/>
<feature type="transmembrane region" description="Helical" evidence="1">
    <location>
        <begin position="12"/>
        <end position="30"/>
    </location>
</feature>
<dbReference type="WormBase" id="SRAE_2000229600">
    <property type="protein sequence ID" value="SRP07313"/>
    <property type="gene ID" value="WBGene00262506"/>
</dbReference>
<evidence type="ECO:0000313" key="4">
    <source>
        <dbReference type="WBParaSite" id="SRAE_2000229600.1"/>
    </source>
</evidence>